<comment type="caution">
    <text evidence="8">The sequence shown here is derived from an EMBL/GenBank/DDBJ whole genome shotgun (WGS) entry which is preliminary data.</text>
</comment>
<feature type="transmembrane region" description="Helical" evidence="6">
    <location>
        <begin position="405"/>
        <end position="423"/>
    </location>
</feature>
<comment type="subcellular location">
    <subcellularLocation>
        <location evidence="1">Cell membrane</location>
        <topology evidence="1">Multi-pass membrane protein</topology>
    </subcellularLocation>
</comment>
<dbReference type="EMBL" id="LFVU01000027">
    <property type="protein sequence ID" value="KMT21632.1"/>
    <property type="molecule type" value="Genomic_DNA"/>
</dbReference>
<reference evidence="8 9" key="1">
    <citation type="submission" date="2015-06" db="EMBL/GenBank/DDBJ databases">
        <title>Draft genome sequence of the purine-degrading Clostridium cylindrosporum HC-1 (DSM 605).</title>
        <authorList>
            <person name="Poehlein A."/>
            <person name="Schiel-Bengelsdorf B."/>
            <person name="Bengelsdorf F."/>
            <person name="Daniel R."/>
            <person name="Duerre P."/>
        </authorList>
    </citation>
    <scope>NUCLEOTIDE SEQUENCE [LARGE SCALE GENOMIC DNA]</scope>
    <source>
        <strain evidence="8 9">DSM 605</strain>
    </source>
</reference>
<feature type="transmembrane region" description="Helical" evidence="6">
    <location>
        <begin position="5"/>
        <end position="22"/>
    </location>
</feature>
<evidence type="ECO:0000256" key="5">
    <source>
        <dbReference type="ARBA" id="ARBA00023136"/>
    </source>
</evidence>
<evidence type="ECO:0000313" key="9">
    <source>
        <dbReference type="Proteomes" id="UP000036756"/>
    </source>
</evidence>
<dbReference type="InterPro" id="IPR035681">
    <property type="entry name" value="ComA-like_MBL"/>
</dbReference>
<dbReference type="NCBIfam" id="TIGR00360">
    <property type="entry name" value="ComEC_N-term"/>
    <property type="match status" value="1"/>
</dbReference>
<protein>
    <submittedName>
        <fullName evidence="8">ComE operon protein 3</fullName>
    </submittedName>
</protein>
<dbReference type="InterPro" id="IPR001279">
    <property type="entry name" value="Metallo-B-lactamas"/>
</dbReference>
<dbReference type="STRING" id="1121307.CLCY_2c03940"/>
<evidence type="ECO:0000256" key="2">
    <source>
        <dbReference type="ARBA" id="ARBA00022475"/>
    </source>
</evidence>
<dbReference type="InterPro" id="IPR036866">
    <property type="entry name" value="RibonucZ/Hydroxyglut_hydro"/>
</dbReference>
<dbReference type="NCBIfam" id="TIGR00361">
    <property type="entry name" value="ComEC_Rec2"/>
    <property type="match status" value="1"/>
</dbReference>
<dbReference type="PANTHER" id="PTHR30619:SF7">
    <property type="entry name" value="BETA-LACTAMASE DOMAIN PROTEIN"/>
    <property type="match status" value="1"/>
</dbReference>
<dbReference type="SMART" id="SM00849">
    <property type="entry name" value="Lactamase_B"/>
    <property type="match status" value="1"/>
</dbReference>
<gene>
    <name evidence="8" type="primary">comEC</name>
    <name evidence="8" type="ORF">CLCY_2c03940</name>
</gene>
<feature type="transmembrane region" description="Helical" evidence="6">
    <location>
        <begin position="52"/>
        <end position="72"/>
    </location>
</feature>
<dbReference type="InterPro" id="IPR052159">
    <property type="entry name" value="Competence_DNA_uptake"/>
</dbReference>
<dbReference type="PATRIC" id="fig|1121307.3.peg.1252"/>
<keyword evidence="9" id="KW-1185">Reference proteome</keyword>
<evidence type="ECO:0000256" key="3">
    <source>
        <dbReference type="ARBA" id="ARBA00022692"/>
    </source>
</evidence>
<dbReference type="PANTHER" id="PTHR30619">
    <property type="entry name" value="DNA INTERNALIZATION/COMPETENCE PROTEIN COMEC/REC2"/>
    <property type="match status" value="1"/>
</dbReference>
<sequence>MKFRIYMLIPFFIIGILAFRYFDTYKILIIMGLTLLLTASLITILKKNIIWLIFYVFFIVGGVTVLTNKVVIDKKYKVISEYREFDGMIVDVKDDSITIKNNKIGYKVTFFISSYVQVKDKVELGDYVIINGKLKEKLQYRENNMASRGLASYGSLRRIISVDKEINYLNLPIKIKNKINTGLTSVDKSAGAFVSGIITGYRSDITEEDMQTFNELDIVHIIAVSGFNVAIIYAVVMILTKNLKMRKRLIISLFICGIYVSITGFDPSITRAFIMITIVIIGRLLEKRYSTLNALAFAAFLMLSINPFYVYNLGFIFSYLATLSISLFSNDILSKVEGYTKLFKDEVSATISSTILTFPIIIYNKGYFSLISLFVNVLLGPVVSLITILGFISCFLYAIIPFTMILYPVIFLGDITLYLIGVFGKINPLIYTGQPTVIFMISYYIVILSIAKLIKFKKEFYRYTAIVLAVSIVLVQGSININNLKVHFINVGQGDSIFIELPGRGSMLIDTGNANKDYIAAKSKVIPYIKKLGYSKIDYLIISHFHDDHSGGVEYIEKNMPINNKISHEGSENKDYIGTLKGDILNVSGVNFKILSPSIASKKQDENKNSLIIELVYKNFNALFTGDATKDEMDIIKGDYDVLKVPHHGSKYSVSEDMFNNTDIETAVITVGNNNFGHPSKECMDSFHKRNIKVFRTDKNGNIVYIVNSLGYKVKFNN</sequence>
<feature type="transmembrane region" description="Helical" evidence="6">
    <location>
        <begin position="292"/>
        <end position="310"/>
    </location>
</feature>
<keyword evidence="3 6" id="KW-0812">Transmembrane</keyword>
<feature type="transmembrane region" description="Helical" evidence="6">
    <location>
        <begin position="218"/>
        <end position="239"/>
    </location>
</feature>
<evidence type="ECO:0000256" key="6">
    <source>
        <dbReference type="SAM" id="Phobius"/>
    </source>
</evidence>
<evidence type="ECO:0000259" key="7">
    <source>
        <dbReference type="SMART" id="SM00849"/>
    </source>
</evidence>
<dbReference type="CDD" id="cd07731">
    <property type="entry name" value="ComA-like_MBL-fold"/>
    <property type="match status" value="1"/>
</dbReference>
<dbReference type="SUPFAM" id="SSF56281">
    <property type="entry name" value="Metallo-hydrolase/oxidoreductase"/>
    <property type="match status" value="1"/>
</dbReference>
<feature type="transmembrane region" description="Helical" evidence="6">
    <location>
        <begin position="268"/>
        <end position="285"/>
    </location>
</feature>
<keyword evidence="5 6" id="KW-0472">Membrane</keyword>
<accession>A0A0J8D6Y4</accession>
<organism evidence="8 9">
    <name type="scientific">Clostridium cylindrosporum DSM 605</name>
    <dbReference type="NCBI Taxonomy" id="1121307"/>
    <lineage>
        <taxon>Bacteria</taxon>
        <taxon>Bacillati</taxon>
        <taxon>Bacillota</taxon>
        <taxon>Clostridia</taxon>
        <taxon>Eubacteriales</taxon>
        <taxon>Clostridiaceae</taxon>
        <taxon>Clostridium</taxon>
    </lineage>
</organism>
<proteinExistence type="predicted"/>
<evidence type="ECO:0000256" key="4">
    <source>
        <dbReference type="ARBA" id="ARBA00022989"/>
    </source>
</evidence>
<dbReference type="InterPro" id="IPR004797">
    <property type="entry name" value="Competence_ComEC/Rec2"/>
</dbReference>
<dbReference type="Pfam" id="PF03772">
    <property type="entry name" value="Competence"/>
    <property type="match status" value="1"/>
</dbReference>
<feature type="transmembrane region" description="Helical" evidence="6">
    <location>
        <begin position="28"/>
        <end position="45"/>
    </location>
</feature>
<feature type="transmembrane region" description="Helical" evidence="6">
    <location>
        <begin position="429"/>
        <end position="448"/>
    </location>
</feature>
<name>A0A0J8D6Y4_CLOCY</name>
<evidence type="ECO:0000313" key="8">
    <source>
        <dbReference type="EMBL" id="KMT21632.1"/>
    </source>
</evidence>
<keyword evidence="4 6" id="KW-1133">Transmembrane helix</keyword>
<dbReference type="GO" id="GO:0030420">
    <property type="term" value="P:establishment of competence for transformation"/>
    <property type="evidence" value="ECO:0007669"/>
    <property type="project" value="InterPro"/>
</dbReference>
<dbReference type="AlphaFoldDB" id="A0A0J8D6Y4"/>
<feature type="domain" description="Metallo-beta-lactamase" evidence="7">
    <location>
        <begin position="493"/>
        <end position="671"/>
    </location>
</feature>
<dbReference type="Pfam" id="PF00753">
    <property type="entry name" value="Lactamase_B"/>
    <property type="match status" value="1"/>
</dbReference>
<dbReference type="Proteomes" id="UP000036756">
    <property type="component" value="Unassembled WGS sequence"/>
</dbReference>
<feature type="transmembrane region" description="Helical" evidence="6">
    <location>
        <begin position="370"/>
        <end position="398"/>
    </location>
</feature>
<evidence type="ECO:0000256" key="1">
    <source>
        <dbReference type="ARBA" id="ARBA00004651"/>
    </source>
</evidence>
<dbReference type="GO" id="GO:0005886">
    <property type="term" value="C:plasma membrane"/>
    <property type="evidence" value="ECO:0007669"/>
    <property type="project" value="UniProtKB-SubCell"/>
</dbReference>
<dbReference type="OrthoDB" id="9761531at2"/>
<keyword evidence="2" id="KW-1003">Cell membrane</keyword>
<dbReference type="InterPro" id="IPR004477">
    <property type="entry name" value="ComEC_N"/>
</dbReference>
<dbReference type="Gene3D" id="3.60.15.10">
    <property type="entry name" value="Ribonuclease Z/Hydroxyacylglutathione hydrolase-like"/>
    <property type="match status" value="1"/>
</dbReference>
<feature type="transmembrane region" description="Helical" evidence="6">
    <location>
        <begin position="460"/>
        <end position="479"/>
    </location>
</feature>